<accession>A0ABR4J5P2</accession>
<protein>
    <submittedName>
        <fullName evidence="1">Uncharacterized protein</fullName>
    </submittedName>
</protein>
<organism evidence="1 2">
    <name type="scientific">Aspergillus pseudoustus</name>
    <dbReference type="NCBI Taxonomy" id="1810923"/>
    <lineage>
        <taxon>Eukaryota</taxon>
        <taxon>Fungi</taxon>
        <taxon>Dikarya</taxon>
        <taxon>Ascomycota</taxon>
        <taxon>Pezizomycotina</taxon>
        <taxon>Eurotiomycetes</taxon>
        <taxon>Eurotiomycetidae</taxon>
        <taxon>Eurotiales</taxon>
        <taxon>Aspergillaceae</taxon>
        <taxon>Aspergillus</taxon>
        <taxon>Aspergillus subgen. Nidulantes</taxon>
    </lineage>
</organism>
<comment type="caution">
    <text evidence="1">The sequence shown here is derived from an EMBL/GenBank/DDBJ whole genome shotgun (WGS) entry which is preliminary data.</text>
</comment>
<evidence type="ECO:0000313" key="1">
    <source>
        <dbReference type="EMBL" id="KAL2835368.1"/>
    </source>
</evidence>
<dbReference type="Proteomes" id="UP001610446">
    <property type="component" value="Unassembled WGS sequence"/>
</dbReference>
<gene>
    <name evidence="1" type="ORF">BJY01DRAFT_223841</name>
</gene>
<reference evidence="1 2" key="1">
    <citation type="submission" date="2024-07" db="EMBL/GenBank/DDBJ databases">
        <title>Section-level genome sequencing and comparative genomics of Aspergillus sections Usti and Cavernicolus.</title>
        <authorList>
            <consortium name="Lawrence Berkeley National Laboratory"/>
            <person name="Nybo J.L."/>
            <person name="Vesth T.C."/>
            <person name="Theobald S."/>
            <person name="Frisvad J.C."/>
            <person name="Larsen T.O."/>
            <person name="Kjaerboelling I."/>
            <person name="Rothschild-Mancinelli K."/>
            <person name="Lyhne E.K."/>
            <person name="Kogle M.E."/>
            <person name="Barry K."/>
            <person name="Clum A."/>
            <person name="Na H."/>
            <person name="Ledsgaard L."/>
            <person name="Lin J."/>
            <person name="Lipzen A."/>
            <person name="Kuo A."/>
            <person name="Riley R."/>
            <person name="Mondo S."/>
            <person name="Labutti K."/>
            <person name="Haridas S."/>
            <person name="Pangalinan J."/>
            <person name="Salamov A.A."/>
            <person name="Simmons B.A."/>
            <person name="Magnuson J.K."/>
            <person name="Chen J."/>
            <person name="Drula E."/>
            <person name="Henrissat B."/>
            <person name="Wiebenga A."/>
            <person name="Lubbers R.J."/>
            <person name="Gomes A.C."/>
            <person name="Makela M.R."/>
            <person name="Stajich J."/>
            <person name="Grigoriev I.V."/>
            <person name="Mortensen U.H."/>
            <person name="De Vries R.P."/>
            <person name="Baker S.E."/>
            <person name="Andersen M.R."/>
        </authorList>
    </citation>
    <scope>NUCLEOTIDE SEQUENCE [LARGE SCALE GENOMIC DNA]</scope>
    <source>
        <strain evidence="1 2">CBS 123904</strain>
    </source>
</reference>
<proteinExistence type="predicted"/>
<keyword evidence="2" id="KW-1185">Reference proteome</keyword>
<dbReference type="EMBL" id="JBFXLU010000208">
    <property type="protein sequence ID" value="KAL2835368.1"/>
    <property type="molecule type" value="Genomic_DNA"/>
</dbReference>
<sequence>MDNLKRRLRLRNRPFPALAAPLCRVVQGLRDRQSSRQNQHPMALQHTFLEPSRPSTIIQSRMLRSIQQGLRSLPTWIRRFMGLA</sequence>
<name>A0ABR4J5P2_9EURO</name>
<evidence type="ECO:0000313" key="2">
    <source>
        <dbReference type="Proteomes" id="UP001610446"/>
    </source>
</evidence>